<gene>
    <name evidence="1" type="ORF">GCM10007874_46550</name>
</gene>
<proteinExistence type="predicted"/>
<dbReference type="EMBL" id="BSPC01000052">
    <property type="protein sequence ID" value="GLS21638.1"/>
    <property type="molecule type" value="Genomic_DNA"/>
</dbReference>
<name>A0ABQ6CPD9_9HYPH</name>
<evidence type="ECO:0000313" key="2">
    <source>
        <dbReference type="Proteomes" id="UP001156882"/>
    </source>
</evidence>
<protein>
    <submittedName>
        <fullName evidence="1">Uncharacterized protein</fullName>
    </submittedName>
</protein>
<organism evidence="1 2">
    <name type="scientific">Labrys miyagiensis</name>
    <dbReference type="NCBI Taxonomy" id="346912"/>
    <lineage>
        <taxon>Bacteria</taxon>
        <taxon>Pseudomonadati</taxon>
        <taxon>Pseudomonadota</taxon>
        <taxon>Alphaproteobacteria</taxon>
        <taxon>Hyphomicrobiales</taxon>
        <taxon>Xanthobacteraceae</taxon>
        <taxon>Labrys</taxon>
    </lineage>
</organism>
<keyword evidence="2" id="KW-1185">Reference proteome</keyword>
<dbReference type="Proteomes" id="UP001156882">
    <property type="component" value="Unassembled WGS sequence"/>
</dbReference>
<sequence>MVISSNQKCVAAFLLHSEPVLTQLVSIIASAAAVEHPFVLVRQIGKVWSILGGSDSRSKLTGRLCARHCTIVRTHGNPTMYPVFAEVRDGTKLFYWNLDGTVGLNGTNYVDDVLFVQ</sequence>
<comment type="caution">
    <text evidence="1">The sequence shown here is derived from an EMBL/GenBank/DDBJ whole genome shotgun (WGS) entry which is preliminary data.</text>
</comment>
<reference evidence="2" key="1">
    <citation type="journal article" date="2019" name="Int. J. Syst. Evol. Microbiol.">
        <title>The Global Catalogue of Microorganisms (GCM) 10K type strain sequencing project: providing services to taxonomists for standard genome sequencing and annotation.</title>
        <authorList>
            <consortium name="The Broad Institute Genomics Platform"/>
            <consortium name="The Broad Institute Genome Sequencing Center for Infectious Disease"/>
            <person name="Wu L."/>
            <person name="Ma J."/>
        </authorList>
    </citation>
    <scope>NUCLEOTIDE SEQUENCE [LARGE SCALE GENOMIC DNA]</scope>
    <source>
        <strain evidence="2">NBRC 101365</strain>
    </source>
</reference>
<evidence type="ECO:0000313" key="1">
    <source>
        <dbReference type="EMBL" id="GLS21638.1"/>
    </source>
</evidence>
<accession>A0ABQ6CPD9</accession>